<comment type="caution">
    <text evidence="1">The sequence shown here is derived from an EMBL/GenBank/DDBJ whole genome shotgun (WGS) entry which is preliminary data.</text>
</comment>
<dbReference type="Proteomes" id="UP000257016">
    <property type="component" value="Unassembled WGS sequence"/>
</dbReference>
<reference evidence="1" key="1">
    <citation type="submission" date="2018-01" db="EMBL/GenBank/DDBJ databases">
        <authorList>
            <person name="Clerissi C."/>
        </authorList>
    </citation>
    <scope>NUCLEOTIDE SEQUENCE</scope>
    <source>
        <strain evidence="1">Cupriavidus taiwanensis LMG 19430</strain>
    </source>
</reference>
<sequence>MDCDGICIASHFLIDFVRNKSC</sequence>
<protein>
    <submittedName>
        <fullName evidence="1">Uncharacterized protein</fullName>
    </submittedName>
</protein>
<organism evidence="1">
    <name type="scientific">Cupriavidus taiwanensis</name>
    <dbReference type="NCBI Taxonomy" id="164546"/>
    <lineage>
        <taxon>Bacteria</taxon>
        <taxon>Pseudomonadati</taxon>
        <taxon>Pseudomonadota</taxon>
        <taxon>Betaproteobacteria</taxon>
        <taxon>Burkholderiales</taxon>
        <taxon>Burkholderiaceae</taxon>
        <taxon>Cupriavidus</taxon>
    </lineage>
</organism>
<dbReference type="AlphaFoldDB" id="A0A375C3H6"/>
<accession>A0A375C3H6</accession>
<gene>
    <name evidence="1" type="ORF">CBM2586_A50444</name>
</gene>
<dbReference type="EMBL" id="OFSN01000010">
    <property type="protein sequence ID" value="SOY62199.1"/>
    <property type="molecule type" value="Genomic_DNA"/>
</dbReference>
<name>A0A375C3H6_9BURK</name>
<proteinExistence type="predicted"/>
<evidence type="ECO:0000313" key="1">
    <source>
        <dbReference type="EMBL" id="SOY62199.1"/>
    </source>
</evidence>